<evidence type="ECO:0000313" key="1">
    <source>
        <dbReference type="EMBL" id="CAB1370216.1"/>
    </source>
</evidence>
<reference evidence="1 2" key="1">
    <citation type="submission" date="2020-03" db="EMBL/GenBank/DDBJ databases">
        <authorList>
            <consortium name="Genoscope - CEA"/>
            <person name="William W."/>
        </authorList>
    </citation>
    <scope>NUCLEOTIDE SEQUENCE [LARGE SCALE GENOMIC DNA]</scope>
    <source>
        <strain evidence="2">DSM 16959</strain>
    </source>
</reference>
<accession>A0A6S6YC32</accession>
<keyword evidence="2" id="KW-1185">Reference proteome</keyword>
<dbReference type="AlphaFoldDB" id="A0A6S6YC32"/>
<gene>
    <name evidence="1" type="ORF">DENOEST_3062</name>
</gene>
<protein>
    <submittedName>
        <fullName evidence="1">Uncharacterized protein</fullName>
    </submittedName>
</protein>
<dbReference type="EMBL" id="LR778301">
    <property type="protein sequence ID" value="CAB1370216.1"/>
    <property type="molecule type" value="Genomic_DNA"/>
</dbReference>
<sequence>MKSSDLSPAIRKTLVPLEEYPGASAIVPPTPPMHVPIAGVEGPLMAAH</sequence>
<name>A0A6S6YC32_9PROT</name>
<organism evidence="1 2">
    <name type="scientific">Denitratisoma oestradiolicum</name>
    <dbReference type="NCBI Taxonomy" id="311182"/>
    <lineage>
        <taxon>Bacteria</taxon>
        <taxon>Pseudomonadati</taxon>
        <taxon>Pseudomonadota</taxon>
        <taxon>Betaproteobacteria</taxon>
        <taxon>Nitrosomonadales</taxon>
        <taxon>Sterolibacteriaceae</taxon>
        <taxon>Denitratisoma</taxon>
    </lineage>
</organism>
<evidence type="ECO:0000313" key="2">
    <source>
        <dbReference type="Proteomes" id="UP000515733"/>
    </source>
</evidence>
<proteinExistence type="predicted"/>
<dbReference type="KEGG" id="doe:DENOEST_3062"/>
<dbReference type="Proteomes" id="UP000515733">
    <property type="component" value="Chromosome"/>
</dbReference>